<evidence type="ECO:0000313" key="10">
    <source>
        <dbReference type="EMBL" id="AFN75865.1"/>
    </source>
</evidence>
<dbReference type="STRING" id="1191523.MROS_2635"/>
<organism evidence="10 11">
    <name type="scientific">Melioribacter roseus (strain DSM 23840 / JCM 17771 / VKM B-2668 / P3M-2)</name>
    <dbReference type="NCBI Taxonomy" id="1191523"/>
    <lineage>
        <taxon>Bacteria</taxon>
        <taxon>Pseudomonadati</taxon>
        <taxon>Ignavibacteriota</taxon>
        <taxon>Ignavibacteria</taxon>
        <taxon>Ignavibacteriales</taxon>
        <taxon>Melioribacteraceae</taxon>
        <taxon>Melioribacter</taxon>
    </lineage>
</organism>
<proteinExistence type="inferred from homology"/>
<evidence type="ECO:0000256" key="2">
    <source>
        <dbReference type="ARBA" id="ARBA00008107"/>
    </source>
</evidence>
<dbReference type="GO" id="GO:0005737">
    <property type="term" value="C:cytoplasm"/>
    <property type="evidence" value="ECO:0007669"/>
    <property type="project" value="UniProtKB-SubCell"/>
</dbReference>
<reference evidence="10 11" key="1">
    <citation type="journal article" date="2013" name="PLoS ONE">
        <title>Genomic analysis of Melioribacter roseus, facultatively anaerobic organotrophic bacterium representing a novel deep lineage within Bacteriodetes/Chlorobi group.</title>
        <authorList>
            <person name="Kadnikov V.V."/>
            <person name="Mardanov A.V."/>
            <person name="Podosokorskaya O.A."/>
            <person name="Gavrilov S.N."/>
            <person name="Kublanov I.V."/>
            <person name="Beletsky A.V."/>
            <person name="Bonch-Osmolovskaya E.A."/>
            <person name="Ravin N.V."/>
        </authorList>
    </citation>
    <scope>NUCLEOTIDE SEQUENCE [LARGE SCALE GENOMIC DNA]</scope>
    <source>
        <strain evidence="11">JCM 17771 / P3M-2</strain>
    </source>
</reference>
<feature type="domain" description="PhoU" evidence="9">
    <location>
        <begin position="119"/>
        <end position="203"/>
    </location>
</feature>
<gene>
    <name evidence="10" type="ordered locus">MROS_2635</name>
</gene>
<keyword evidence="5 8" id="KW-0963">Cytoplasm</keyword>
<evidence type="ECO:0000256" key="4">
    <source>
        <dbReference type="ARBA" id="ARBA00022448"/>
    </source>
</evidence>
<dbReference type="GO" id="GO:0045936">
    <property type="term" value="P:negative regulation of phosphate metabolic process"/>
    <property type="evidence" value="ECO:0007669"/>
    <property type="project" value="InterPro"/>
</dbReference>
<comment type="subcellular location">
    <subcellularLocation>
        <location evidence="1 8">Cytoplasm</location>
    </subcellularLocation>
</comment>
<dbReference type="Pfam" id="PF01895">
    <property type="entry name" value="PhoU"/>
    <property type="match status" value="2"/>
</dbReference>
<dbReference type="PATRIC" id="fig|1191523.3.peg.2770"/>
<evidence type="ECO:0000256" key="7">
    <source>
        <dbReference type="ARBA" id="ARBA00056181"/>
    </source>
</evidence>
<dbReference type="OrthoDB" id="9814256at2"/>
<comment type="similarity">
    <text evidence="2 8">Belongs to the PhoU family.</text>
</comment>
<dbReference type="GO" id="GO:0030643">
    <property type="term" value="P:intracellular phosphate ion homeostasis"/>
    <property type="evidence" value="ECO:0007669"/>
    <property type="project" value="InterPro"/>
</dbReference>
<dbReference type="Gene3D" id="1.20.58.220">
    <property type="entry name" value="Phosphate transport system protein phou homolog 2, domain 2"/>
    <property type="match status" value="2"/>
</dbReference>
<dbReference type="eggNOG" id="COG0704">
    <property type="taxonomic scope" value="Bacteria"/>
</dbReference>
<evidence type="ECO:0000256" key="5">
    <source>
        <dbReference type="ARBA" id="ARBA00022490"/>
    </source>
</evidence>
<feature type="domain" description="PhoU" evidence="9">
    <location>
        <begin position="17"/>
        <end position="104"/>
    </location>
</feature>
<evidence type="ECO:0000256" key="8">
    <source>
        <dbReference type="PIRNR" id="PIRNR003107"/>
    </source>
</evidence>
<dbReference type="FunFam" id="1.20.58.220:FF:000004">
    <property type="entry name" value="Phosphate-specific transport system accessory protein PhoU"/>
    <property type="match status" value="1"/>
</dbReference>
<comment type="function">
    <text evidence="7 8">Plays a role in the regulation of phosphate uptake.</text>
</comment>
<evidence type="ECO:0000256" key="1">
    <source>
        <dbReference type="ARBA" id="ARBA00004496"/>
    </source>
</evidence>
<dbReference type="PANTHER" id="PTHR42930:SF3">
    <property type="entry name" value="PHOSPHATE-SPECIFIC TRANSPORT SYSTEM ACCESSORY PROTEIN PHOU"/>
    <property type="match status" value="1"/>
</dbReference>
<dbReference type="EMBL" id="CP003557">
    <property type="protein sequence ID" value="AFN75865.1"/>
    <property type="molecule type" value="Genomic_DNA"/>
</dbReference>
<dbReference type="AlphaFoldDB" id="I6Z9P3"/>
<keyword evidence="11" id="KW-1185">Reference proteome</keyword>
<dbReference type="InterPro" id="IPR026022">
    <property type="entry name" value="PhoU_dom"/>
</dbReference>
<accession>I6Z9P3</accession>
<dbReference type="SUPFAM" id="SSF109755">
    <property type="entry name" value="PhoU-like"/>
    <property type="match status" value="1"/>
</dbReference>
<evidence type="ECO:0000256" key="6">
    <source>
        <dbReference type="ARBA" id="ARBA00022592"/>
    </source>
</evidence>
<comment type="subunit">
    <text evidence="3 8">Homodimer.</text>
</comment>
<evidence type="ECO:0000256" key="3">
    <source>
        <dbReference type="ARBA" id="ARBA00011738"/>
    </source>
</evidence>
<protein>
    <recommendedName>
        <fullName evidence="8">Phosphate-specific transport system accessory protein PhoU</fullName>
    </recommendedName>
</protein>
<dbReference type="InterPro" id="IPR028366">
    <property type="entry name" value="PhoU"/>
</dbReference>
<keyword evidence="4 8" id="KW-0813">Transport</keyword>
<keyword evidence="6 8" id="KW-0592">Phosphate transport</keyword>
<dbReference type="InterPro" id="IPR038078">
    <property type="entry name" value="PhoU-like_sf"/>
</dbReference>
<dbReference type="NCBIfam" id="TIGR02135">
    <property type="entry name" value="phoU_full"/>
    <property type="match status" value="1"/>
</dbReference>
<dbReference type="PANTHER" id="PTHR42930">
    <property type="entry name" value="PHOSPHATE-SPECIFIC TRANSPORT SYSTEM ACCESSORY PROTEIN PHOU"/>
    <property type="match status" value="1"/>
</dbReference>
<dbReference type="KEGG" id="mro:MROS_2635"/>
<name>I6Z9P3_MELRP</name>
<dbReference type="RefSeq" id="WP_014857295.1">
    <property type="nucleotide sequence ID" value="NC_018178.1"/>
</dbReference>
<dbReference type="GO" id="GO:0006817">
    <property type="term" value="P:phosphate ion transport"/>
    <property type="evidence" value="ECO:0007669"/>
    <property type="project" value="UniProtKB-KW"/>
</dbReference>
<sequence length="231" mass="26427">MQEHFNAEVESLKNNLIKMASIVDEQVERVIEALETGKVELCKGVKARDIEVDAYDNLIQAQCENILALFQPFAADLRFIISAMMINNQLERCGDIAVNIAKRVKKTADNYPLIVEAQINEMGKQARKMLKEAINSFIYNDSQLAETVMKEDEIVDKYNKQAFKFLVSKMKSQPELIEPCSHLIVMTKHIERLADHATNIAEDLVFYVEAKIISHKKKLQKLEKNKPDEDS</sequence>
<dbReference type="PIRSF" id="PIRSF003107">
    <property type="entry name" value="PhoU"/>
    <property type="match status" value="1"/>
</dbReference>
<dbReference type="HOGENOM" id="CLU_078518_3_0_10"/>
<evidence type="ECO:0000313" key="11">
    <source>
        <dbReference type="Proteomes" id="UP000009011"/>
    </source>
</evidence>
<evidence type="ECO:0000259" key="9">
    <source>
        <dbReference type="Pfam" id="PF01895"/>
    </source>
</evidence>
<dbReference type="Proteomes" id="UP000009011">
    <property type="component" value="Chromosome"/>
</dbReference>